<dbReference type="InterPro" id="IPR012779">
    <property type="entry name" value="Peptidase_M1_pepN"/>
</dbReference>
<dbReference type="PANTHER" id="PTHR46322">
    <property type="entry name" value="PUROMYCIN-SENSITIVE AMINOPEPTIDASE"/>
    <property type="match status" value="1"/>
</dbReference>
<protein>
    <recommendedName>
        <fullName evidence="5 12">Aminopeptidase N</fullName>
        <ecNumber evidence="4 12">3.4.11.2</ecNumber>
    </recommendedName>
</protein>
<keyword evidence="9" id="KW-0378">Hydrolase</keyword>
<evidence type="ECO:0000256" key="5">
    <source>
        <dbReference type="ARBA" id="ARBA00015611"/>
    </source>
</evidence>
<dbReference type="SUPFAM" id="SSF55486">
    <property type="entry name" value="Metalloproteases ('zincins'), catalytic domain"/>
    <property type="match status" value="1"/>
</dbReference>
<evidence type="ECO:0000256" key="8">
    <source>
        <dbReference type="ARBA" id="ARBA00022723"/>
    </source>
</evidence>
<dbReference type="Pfam" id="PF11940">
    <property type="entry name" value="DUF3458"/>
    <property type="match status" value="1"/>
</dbReference>
<dbReference type="Gene3D" id="3.30.2010.30">
    <property type="match status" value="1"/>
</dbReference>
<accession>A0A0W0YJH7</accession>
<dbReference type="EMBL" id="LNYU01000078">
    <property type="protein sequence ID" value="KTD56967.1"/>
    <property type="molecule type" value="Genomic_DNA"/>
</dbReference>
<comment type="catalytic activity">
    <reaction evidence="1">
        <text>Release of an N-terminal amino acid, Xaa-|-Yaa- from a peptide, amide or arylamide. Xaa is preferably Ala, but may be most amino acids including Pro (slow action). When a terminal hydrophobic residue is followed by a prolyl residue, the two may be released as an intact Xaa-Pro dipeptide.</text>
        <dbReference type="EC" id="3.4.11.2"/>
    </reaction>
</comment>
<evidence type="ECO:0000256" key="12">
    <source>
        <dbReference type="NCBIfam" id="TIGR02414"/>
    </source>
</evidence>
<dbReference type="InterPro" id="IPR001930">
    <property type="entry name" value="Peptidase_M1"/>
</dbReference>
<keyword evidence="11" id="KW-0482">Metalloprotease</keyword>
<dbReference type="GO" id="GO:0006508">
    <property type="term" value="P:proteolysis"/>
    <property type="evidence" value="ECO:0007669"/>
    <property type="project" value="UniProtKB-UniRule"/>
</dbReference>
<evidence type="ECO:0000259" key="14">
    <source>
        <dbReference type="Pfam" id="PF11940"/>
    </source>
</evidence>
<dbReference type="InterPro" id="IPR014782">
    <property type="entry name" value="Peptidase_M1_dom"/>
</dbReference>
<feature type="domain" description="Peptidase M1 alanyl aminopeptidase Ig-like fold" evidence="14">
    <location>
        <begin position="438"/>
        <end position="523"/>
    </location>
</feature>
<keyword evidence="8" id="KW-0479">Metal-binding</keyword>
<dbReference type="GO" id="GO:0008237">
    <property type="term" value="F:metallopeptidase activity"/>
    <property type="evidence" value="ECO:0007669"/>
    <property type="project" value="UniProtKB-UniRule"/>
</dbReference>
<dbReference type="Gene3D" id="1.10.390.10">
    <property type="entry name" value="Neutral Protease Domain 2"/>
    <property type="match status" value="1"/>
</dbReference>
<comment type="cofactor">
    <cofactor evidence="2">
        <name>Zn(2+)</name>
        <dbReference type="ChEBI" id="CHEBI:29105"/>
    </cofactor>
</comment>
<proteinExistence type="inferred from homology"/>
<dbReference type="GO" id="GO:0016285">
    <property type="term" value="F:alanyl aminopeptidase activity"/>
    <property type="evidence" value="ECO:0007669"/>
    <property type="project" value="UniProtKB-EC"/>
</dbReference>
<dbReference type="InterPro" id="IPR042097">
    <property type="entry name" value="Aminopeptidase_N-like_N_sf"/>
</dbReference>
<dbReference type="Pfam" id="PF17900">
    <property type="entry name" value="Peptidase_M1_N"/>
    <property type="match status" value="1"/>
</dbReference>
<evidence type="ECO:0000259" key="15">
    <source>
        <dbReference type="Pfam" id="PF17432"/>
    </source>
</evidence>
<evidence type="ECO:0000256" key="2">
    <source>
        <dbReference type="ARBA" id="ARBA00001947"/>
    </source>
</evidence>
<organism evidence="17 18">
    <name type="scientific">Legionella santicrucis</name>
    <dbReference type="NCBI Taxonomy" id="45074"/>
    <lineage>
        <taxon>Bacteria</taxon>
        <taxon>Pseudomonadati</taxon>
        <taxon>Pseudomonadota</taxon>
        <taxon>Gammaproteobacteria</taxon>
        <taxon>Legionellales</taxon>
        <taxon>Legionellaceae</taxon>
        <taxon>Legionella</taxon>
    </lineage>
</organism>
<evidence type="ECO:0000313" key="18">
    <source>
        <dbReference type="Proteomes" id="UP000054703"/>
    </source>
</evidence>
<keyword evidence="10" id="KW-0862">Zinc</keyword>
<dbReference type="Pfam" id="PF17432">
    <property type="entry name" value="DUF3458_C"/>
    <property type="match status" value="1"/>
</dbReference>
<reference evidence="17 18" key="1">
    <citation type="submission" date="2015-11" db="EMBL/GenBank/DDBJ databases">
        <title>Genomic analysis of 38 Legionella species identifies large and diverse effector repertoires.</title>
        <authorList>
            <person name="Burstein D."/>
            <person name="Amaro F."/>
            <person name="Zusman T."/>
            <person name="Lifshitz Z."/>
            <person name="Cohen O."/>
            <person name="Gilbert J.A."/>
            <person name="Pupko T."/>
            <person name="Shuman H.A."/>
            <person name="Segal G."/>
        </authorList>
    </citation>
    <scope>NUCLEOTIDE SEQUENCE [LARGE SCALE GENOMIC DNA]</scope>
    <source>
        <strain evidence="17 18">SC-63-C7</strain>
    </source>
</reference>
<evidence type="ECO:0000256" key="7">
    <source>
        <dbReference type="ARBA" id="ARBA00022670"/>
    </source>
</evidence>
<name>A0A0W0YJH7_9GAMM</name>
<evidence type="ECO:0000259" key="16">
    <source>
        <dbReference type="Pfam" id="PF17900"/>
    </source>
</evidence>
<dbReference type="EC" id="3.4.11.2" evidence="4 12"/>
<evidence type="ECO:0000256" key="3">
    <source>
        <dbReference type="ARBA" id="ARBA00010136"/>
    </source>
</evidence>
<dbReference type="NCBIfam" id="TIGR02414">
    <property type="entry name" value="pepN_proteo"/>
    <property type="match status" value="1"/>
</dbReference>
<dbReference type="InterPro" id="IPR045357">
    <property type="entry name" value="Aminopeptidase_N-like_N"/>
</dbReference>
<dbReference type="InterPro" id="IPR024601">
    <property type="entry name" value="Peptidase_M1_pepN_C"/>
</dbReference>
<keyword evidence="18" id="KW-1185">Reference proteome</keyword>
<feature type="domain" description="Peptidase M1 membrane alanine aminopeptidase" evidence="13">
    <location>
        <begin position="230"/>
        <end position="431"/>
    </location>
</feature>
<dbReference type="GO" id="GO:0008270">
    <property type="term" value="F:zinc ion binding"/>
    <property type="evidence" value="ECO:0007669"/>
    <property type="project" value="InterPro"/>
</dbReference>
<dbReference type="Pfam" id="PF01433">
    <property type="entry name" value="Peptidase_M1"/>
    <property type="match status" value="1"/>
</dbReference>
<dbReference type="Gene3D" id="2.60.40.1730">
    <property type="entry name" value="tricorn interacting facor f3 domain"/>
    <property type="match status" value="1"/>
</dbReference>
<evidence type="ECO:0000256" key="9">
    <source>
        <dbReference type="ARBA" id="ARBA00022801"/>
    </source>
</evidence>
<dbReference type="InterPro" id="IPR037144">
    <property type="entry name" value="Peptidase_M1_pepN_C_sf"/>
</dbReference>
<keyword evidence="6 17" id="KW-0031">Aminopeptidase</keyword>
<evidence type="ECO:0000259" key="13">
    <source>
        <dbReference type="Pfam" id="PF01433"/>
    </source>
</evidence>
<dbReference type="RefSeq" id="WP_058514661.1">
    <property type="nucleotide sequence ID" value="NZ_CAAAIH010000032.1"/>
</dbReference>
<evidence type="ECO:0000256" key="11">
    <source>
        <dbReference type="ARBA" id="ARBA00023049"/>
    </source>
</evidence>
<evidence type="ECO:0000256" key="1">
    <source>
        <dbReference type="ARBA" id="ARBA00000098"/>
    </source>
</evidence>
<keyword evidence="7" id="KW-0645">Protease</keyword>
<dbReference type="PATRIC" id="fig|45074.5.peg.2787"/>
<evidence type="ECO:0000313" key="17">
    <source>
        <dbReference type="EMBL" id="KTD56967.1"/>
    </source>
</evidence>
<dbReference type="Gene3D" id="2.60.40.1840">
    <property type="match status" value="1"/>
</dbReference>
<comment type="caution">
    <text evidence="17">The sequence shown here is derived from an EMBL/GenBank/DDBJ whole genome shotgun (WGS) entry which is preliminary data.</text>
</comment>
<feature type="domain" description="Peptidase M1 alanyl aminopeptidase C-terminal" evidence="15">
    <location>
        <begin position="528"/>
        <end position="853"/>
    </location>
</feature>
<feature type="domain" description="Aminopeptidase N-like N-terminal" evidence="16">
    <location>
        <begin position="22"/>
        <end position="191"/>
    </location>
</feature>
<dbReference type="InterPro" id="IPR027268">
    <property type="entry name" value="Peptidase_M4/M1_CTD_sf"/>
</dbReference>
<dbReference type="SUPFAM" id="SSF63737">
    <property type="entry name" value="Leukotriene A4 hydrolase N-terminal domain"/>
    <property type="match status" value="1"/>
</dbReference>
<dbReference type="InterPro" id="IPR035414">
    <property type="entry name" value="Peptidase_M1_pepN_Ig-like"/>
</dbReference>
<dbReference type="Gene3D" id="1.25.50.10">
    <property type="entry name" value="Peptidase M1, alanyl aminopeptidase, C-terminal domain"/>
    <property type="match status" value="1"/>
</dbReference>
<dbReference type="PANTHER" id="PTHR46322:SF1">
    <property type="entry name" value="PUROMYCIN-SENSITIVE AMINOPEPTIDASE"/>
    <property type="match status" value="1"/>
</dbReference>
<dbReference type="Proteomes" id="UP000054703">
    <property type="component" value="Unassembled WGS sequence"/>
</dbReference>
<evidence type="ECO:0000256" key="4">
    <source>
        <dbReference type="ARBA" id="ARBA00012564"/>
    </source>
</evidence>
<dbReference type="STRING" id="45074.Lsan_2589"/>
<evidence type="ECO:0000256" key="10">
    <source>
        <dbReference type="ARBA" id="ARBA00022833"/>
    </source>
</evidence>
<dbReference type="AlphaFoldDB" id="A0A0W0YJH7"/>
<sequence>MKNHSGVFRLSDYQVLDYLIKHVDLEIDLSKKPVQSKACLTIEPNPKSQSHSVNLELDGENMSLESIALNGKILSPEEYELTKDSLIIKNIPQEKEFTLETTTRLGENTDLFGLYETEGTILVKAETEGLRRVLYCNDRPDNLATYKTTIIAKKKDYPVLLSNGTLIEQKDLNEGLHAVTWLDMTPKPSYLFALVAGKLQKSVTYFKTRSDRELPIEFYVPPTATAKCDFAKETLKEAMRWEEIIFNLECDLPQHMVAGVDKYASGASEPTGLNLFNTANLFATPETRTDNDILRVLEVVAHEYFHYWSGDRVTIRDWFNLPFKEGLTTFRAAMLREHLFGTDLIRVLDGKNLDERAPRQDTYTNVRSLYTPAAYEKSADIFRMMMLSLGEKDFYTSMTQFLKENDGGAVTLENVLDSLSAYTEKNMRPFLKWFTESGIPQVAVTDEYNAETKRYTLKFKIKESKERPIPIMVGLLNSDGAEILSDTLITVDKADMEFHFDNINSHPTPSLLRSFSAPISLEFTYNTEQLLLLMQHDTNIYNRCEAAKKLIIRMVSDYCLGKSMVLEPQFFQVYRNVLNEITHSLNYWLLAELIAIPSEEVLFAELQNQDFEKITRARQLIQNQLATELKEDLLCAQKNLDKLPTPENSPFKSFDIFAAGLRRLKHVYHNYLLSVQPEKTEQELIEQFNDSLGKNMTDCMSALNLLLQHNSSISDELLERYYHYWQDDLSAVNYWFNVQAATHTKNAVKHVAQLMAHPAFDLSNPNKVNALLGTFIKNPYGFHAASGKGYQLIVDVILQLEKINPTLAANLTEKFNSWDEYDDKRQKLMFSQLEFLSAHALTADVRNMAKKGLDKKGKLDPPLPLKQFFFSSSSLGGLQREEEKLFISLKPLFK</sequence>
<dbReference type="PRINTS" id="PR00756">
    <property type="entry name" value="ALADIPTASE"/>
</dbReference>
<dbReference type="InterPro" id="IPR038438">
    <property type="entry name" value="PepN_Ig-like_sf"/>
</dbReference>
<gene>
    <name evidence="17" type="primary">pepN_2</name>
    <name evidence="17" type="ORF">Lsan_2589</name>
</gene>
<comment type="similarity">
    <text evidence="3">Belongs to the peptidase M1 family.</text>
</comment>
<dbReference type="OrthoDB" id="100605at2"/>
<evidence type="ECO:0000256" key="6">
    <source>
        <dbReference type="ARBA" id="ARBA00022438"/>
    </source>
</evidence>